<evidence type="ECO:0000313" key="2">
    <source>
        <dbReference type="EMBL" id="TPX08552.1"/>
    </source>
</evidence>
<dbReference type="PANTHER" id="PTHR43283:SF3">
    <property type="entry name" value="BETA-LACTAMASE FAMILY PROTEIN (AFU_ORTHOLOGUE AFUA_5G07500)"/>
    <property type="match status" value="1"/>
</dbReference>
<dbReference type="Proteomes" id="UP000319257">
    <property type="component" value="Unassembled WGS sequence"/>
</dbReference>
<dbReference type="InParanoid" id="A0A507AHL5"/>
<dbReference type="Pfam" id="PF00144">
    <property type="entry name" value="Beta-lactamase"/>
    <property type="match status" value="1"/>
</dbReference>
<accession>A0A507AHL5</accession>
<dbReference type="PANTHER" id="PTHR43283">
    <property type="entry name" value="BETA-LACTAMASE-RELATED"/>
    <property type="match status" value="1"/>
</dbReference>
<sequence length="433" mass="47744">MASSRRVSPKAIADIHKLVDDACADADNGLPCASVVLLGKAGHEVVELASHSVGARDSQGEKDCYWLASCTKLVTAIACIQLVEQGRISLDDANQVEAVCPELRGVQVLQEDGSLVEKTRRITLRMLLTHTGALRGTKLMESLKSLTSTAAGFGYSFLNPKLRSYRLRNHQPEFDEFSGLEADMHQPLVNQPGERFEYGTSMDWVGILISRLTGQKLNDYMQQNIFQPLGASEISMLPSEESKKRLMGIWQRDASGYLSSREYPLRRPLVDPDTFHSGGAGLFGSPREFSKVLGALLNNGTSPLTGMSILKPETVDAMFVNQLPHDPDFARRYLPAVKPDLVYPAEELYPLCPVGEPQGWGLSFMISPAITGRSDRTVHWSGLSNVHWWCDRENGVAGVVGSQVLPFADPQVAALWMRVEDRLYEELNEGNKA</sequence>
<gene>
    <name evidence="2" type="ORF">E0L32_010039</name>
</gene>
<dbReference type="InterPro" id="IPR001466">
    <property type="entry name" value="Beta-lactam-related"/>
</dbReference>
<dbReference type="SUPFAM" id="SSF56601">
    <property type="entry name" value="beta-lactamase/transpeptidase-like"/>
    <property type="match status" value="1"/>
</dbReference>
<keyword evidence="3" id="KW-1185">Reference proteome</keyword>
<dbReference type="InterPro" id="IPR012338">
    <property type="entry name" value="Beta-lactam/transpept-like"/>
</dbReference>
<dbReference type="RefSeq" id="XP_030990263.1">
    <property type="nucleotide sequence ID" value="XM_031132613.1"/>
</dbReference>
<feature type="domain" description="Beta-lactamase-related" evidence="1">
    <location>
        <begin position="42"/>
        <end position="407"/>
    </location>
</feature>
<dbReference type="GeneID" id="41977486"/>
<proteinExistence type="predicted"/>
<name>A0A507AHL5_9PEZI</name>
<reference evidence="2 3" key="1">
    <citation type="submission" date="2019-06" db="EMBL/GenBank/DDBJ databases">
        <title>Draft genome sequence of the filamentous fungus Phialemoniopsis curvata isolated from diesel fuel.</title>
        <authorList>
            <person name="Varaljay V.A."/>
            <person name="Lyon W.J."/>
            <person name="Crouch A.L."/>
            <person name="Drake C.E."/>
            <person name="Hollomon J.M."/>
            <person name="Nadeau L.J."/>
            <person name="Nunn H.S."/>
            <person name="Stevenson B.S."/>
            <person name="Bojanowski C.L."/>
            <person name="Crookes-Goodson W.J."/>
        </authorList>
    </citation>
    <scope>NUCLEOTIDE SEQUENCE [LARGE SCALE GENOMIC DNA]</scope>
    <source>
        <strain evidence="2 3">D216</strain>
    </source>
</reference>
<evidence type="ECO:0000313" key="3">
    <source>
        <dbReference type="Proteomes" id="UP000319257"/>
    </source>
</evidence>
<dbReference type="EMBL" id="SKBQ01000077">
    <property type="protein sequence ID" value="TPX08552.1"/>
    <property type="molecule type" value="Genomic_DNA"/>
</dbReference>
<dbReference type="AlphaFoldDB" id="A0A507AHL5"/>
<comment type="caution">
    <text evidence="2">The sequence shown here is derived from an EMBL/GenBank/DDBJ whole genome shotgun (WGS) entry which is preliminary data.</text>
</comment>
<organism evidence="2 3">
    <name type="scientific">Thyridium curvatum</name>
    <dbReference type="NCBI Taxonomy" id="1093900"/>
    <lineage>
        <taxon>Eukaryota</taxon>
        <taxon>Fungi</taxon>
        <taxon>Dikarya</taxon>
        <taxon>Ascomycota</taxon>
        <taxon>Pezizomycotina</taxon>
        <taxon>Sordariomycetes</taxon>
        <taxon>Sordariomycetidae</taxon>
        <taxon>Thyridiales</taxon>
        <taxon>Thyridiaceae</taxon>
        <taxon>Thyridium</taxon>
    </lineage>
</organism>
<dbReference type="Gene3D" id="3.40.710.10">
    <property type="entry name" value="DD-peptidase/beta-lactamase superfamily"/>
    <property type="match status" value="1"/>
</dbReference>
<dbReference type="OrthoDB" id="428260at2759"/>
<protein>
    <recommendedName>
        <fullName evidence="1">Beta-lactamase-related domain-containing protein</fullName>
    </recommendedName>
</protein>
<evidence type="ECO:0000259" key="1">
    <source>
        <dbReference type="Pfam" id="PF00144"/>
    </source>
</evidence>
<dbReference type="STRING" id="1093900.A0A507AHL5"/>
<dbReference type="InterPro" id="IPR050789">
    <property type="entry name" value="Diverse_Enzym_Activities"/>
</dbReference>